<protein>
    <submittedName>
        <fullName evidence="2">Uncharacterized protein</fullName>
    </submittedName>
</protein>
<name>A0A517LEJ8_9PEZI</name>
<dbReference type="OrthoDB" id="5062850at2759"/>
<feature type="compositionally biased region" description="Polar residues" evidence="1">
    <location>
        <begin position="480"/>
        <end position="498"/>
    </location>
</feature>
<organism evidence="2 3">
    <name type="scientific">Venturia effusa</name>
    <dbReference type="NCBI Taxonomy" id="50376"/>
    <lineage>
        <taxon>Eukaryota</taxon>
        <taxon>Fungi</taxon>
        <taxon>Dikarya</taxon>
        <taxon>Ascomycota</taxon>
        <taxon>Pezizomycotina</taxon>
        <taxon>Dothideomycetes</taxon>
        <taxon>Pleosporomycetidae</taxon>
        <taxon>Venturiales</taxon>
        <taxon>Venturiaceae</taxon>
        <taxon>Venturia</taxon>
    </lineage>
</organism>
<keyword evidence="3" id="KW-1185">Reference proteome</keyword>
<gene>
    <name evidence="2" type="ORF">FKW77_009340</name>
</gene>
<feature type="compositionally biased region" description="Polar residues" evidence="1">
    <location>
        <begin position="525"/>
        <end position="538"/>
    </location>
</feature>
<feature type="region of interest" description="Disordered" evidence="1">
    <location>
        <begin position="390"/>
        <end position="419"/>
    </location>
</feature>
<dbReference type="EMBL" id="CP042194">
    <property type="protein sequence ID" value="QDS74061.1"/>
    <property type="molecule type" value="Genomic_DNA"/>
</dbReference>
<evidence type="ECO:0000256" key="1">
    <source>
        <dbReference type="SAM" id="MobiDB-lite"/>
    </source>
</evidence>
<feature type="region of interest" description="Disordered" evidence="1">
    <location>
        <begin position="475"/>
        <end position="540"/>
    </location>
</feature>
<sequence>MGDNLAESADGGGFVTSNAERTLPENLEPAFSYTPLKSTIEAQPGRCMLLELPRELKDMIWKQVFSFDEVFHFHSLCAGIYGRILGPSLETLLTCKQVYEEGKDFLWTVNTFQITVAPDEFEDFEAAQKHPLWSRIRIIEFEGTFVQVDSPTSLVNGQDDNTLAVSQAVNALESGKFRIKRLVVDFLEYYELQPVLAGIRLFKKLKVADEACFRISAPNNAVNVNFGFLSLTRDVIAAAIEAFDSMLGSIDILNGKSCWLMFDVVRYIVYRCDTGFAKLNQKFDGDAEIERMRRCADANELDYEEEISDSDETEDGEEEEEEEEEDSESTERLFVQLRAIVPSDVPSDMQLSLAGQLRDLAHDLELQARWTALPLSPTTDRRDYHAQDKWQFSGPAPGSAEGLSANLINGNDPDTDDKSSIASWETLNAEVISLASIPSLPYDPNAPFTPPNPRFRPYNPYEEYEMGIIEAEPGEFDTTLGFNNPPSEPSDASQFSQSPGPDRRVGVCVPGRVPCTPPPAHPTKRSSTAESGPDSSTPLLLPKEKKAWWEPDSAESASSSPFESLRSRNSLSVDVSFNHDSDFTEGGTENFTPENIFENSDEEHASTEPSSFLIDGTEVVAMEDPFWGKTPIRYPTLNDPNESEHNQLTKPINRSHKLLLDLQAARRHRANPTLPPPLPLRPSITLNMIPISEAAKLPLPPSPAKRPSLTNHGRVKGRPLNKPSMWNRLADGVLRVIGHKKHSPDRKDGKGTAMNAGGISGRTLRKKKSLARFFEISPSKKDR</sequence>
<proteinExistence type="predicted"/>
<reference evidence="2 3" key="1">
    <citation type="submission" date="2019-07" db="EMBL/GenBank/DDBJ databases">
        <title>Finished genome of Venturia effusa.</title>
        <authorList>
            <person name="Young C.A."/>
            <person name="Cox M.P."/>
            <person name="Ganley A.R.D."/>
            <person name="David W.J."/>
        </authorList>
    </citation>
    <scope>NUCLEOTIDE SEQUENCE [LARGE SCALE GENOMIC DNA]</scope>
    <source>
        <strain evidence="3">albino</strain>
    </source>
</reference>
<dbReference type="AlphaFoldDB" id="A0A517LEJ8"/>
<accession>A0A517LEJ8</accession>
<evidence type="ECO:0000313" key="2">
    <source>
        <dbReference type="EMBL" id="QDS74061.1"/>
    </source>
</evidence>
<feature type="region of interest" description="Disordered" evidence="1">
    <location>
        <begin position="739"/>
        <end position="764"/>
    </location>
</feature>
<evidence type="ECO:0000313" key="3">
    <source>
        <dbReference type="Proteomes" id="UP000316270"/>
    </source>
</evidence>
<feature type="compositionally biased region" description="Acidic residues" evidence="1">
    <location>
        <begin position="300"/>
        <end position="328"/>
    </location>
</feature>
<dbReference type="Proteomes" id="UP000316270">
    <property type="component" value="Chromosome 10"/>
</dbReference>
<feature type="region of interest" description="Disordered" evidence="1">
    <location>
        <begin position="300"/>
        <end position="331"/>
    </location>
</feature>
<feature type="region of interest" description="Disordered" evidence="1">
    <location>
        <begin position="697"/>
        <end position="724"/>
    </location>
</feature>